<proteinExistence type="predicted"/>
<dbReference type="PROSITE" id="PS50893">
    <property type="entry name" value="ABC_TRANSPORTER_2"/>
    <property type="match status" value="1"/>
</dbReference>
<dbReference type="GO" id="GO:0005524">
    <property type="term" value="F:ATP binding"/>
    <property type="evidence" value="ECO:0007669"/>
    <property type="project" value="UniProtKB-KW"/>
</dbReference>
<dbReference type="PANTHER" id="PTHR46743:SF3">
    <property type="entry name" value="ABC-TYPE POLYSACCHARIDE_POLYOL PHOSPHATE TRANSPORT SYSTEM, ATPASE COMPONENT"/>
    <property type="match status" value="1"/>
</dbReference>
<dbReference type="SUPFAM" id="SSF52540">
    <property type="entry name" value="P-loop containing nucleoside triphosphate hydrolases"/>
    <property type="match status" value="1"/>
</dbReference>
<dbReference type="CDD" id="cd03220">
    <property type="entry name" value="ABC_KpsT_Wzt"/>
    <property type="match status" value="1"/>
</dbReference>
<dbReference type="InterPro" id="IPR029439">
    <property type="entry name" value="Wzt_C"/>
</dbReference>
<dbReference type="InterPro" id="IPR027417">
    <property type="entry name" value="P-loop_NTPase"/>
</dbReference>
<sequence>MLDSSGVAVRAVRVGKCFQVFDSPGRRFLYSLFAGKINLQREFWAVRDVSFDIYRGEVVGVIGRNGSGKSTLLQMIAGTLSPNFGWVGRSGRVAALLELGAGFDVEETGRRNIEFTAKLLGLSSSDVKSRVESIIDFSGIEDFIDRPVKTYSSGMIVRLAFAVAAHVDADIVVVDEALAVGDAEFQFKCLSRLDQLLSRGVTVILVSHDLQLVKSYCQRVLYLRSGRLVFDGDCESGCEEYQRDSASKLFFSSVGAPSGTARESQDLSGEAGQIISAVLAGDGGGRGFFVSGEYVHVDVVAQISKSVLRPRVTLVVRDIRGYNLYAINNSQLGCDLVVGCNGFFQVRFGFIADLQDGTYAVTVRLDDAVSEGAFCSIDKKVGALTFRVESPQKKFDAVVNLHGTIEVLSFS</sequence>
<organism evidence="4 5">
    <name type="scientific">Pseudomonas triclosanedens</name>
    <dbReference type="NCBI Taxonomy" id="2961893"/>
    <lineage>
        <taxon>Bacteria</taxon>
        <taxon>Pseudomonadati</taxon>
        <taxon>Pseudomonadota</taxon>
        <taxon>Gammaproteobacteria</taxon>
        <taxon>Pseudomonadales</taxon>
        <taxon>Pseudomonadaceae</taxon>
        <taxon>Pseudomonas</taxon>
    </lineage>
</organism>
<dbReference type="Pfam" id="PF00005">
    <property type="entry name" value="ABC_tran"/>
    <property type="match status" value="1"/>
</dbReference>
<name>A0ABY7A564_9PSED</name>
<dbReference type="PANTHER" id="PTHR46743">
    <property type="entry name" value="TEICHOIC ACIDS EXPORT ATP-BINDING PROTEIN TAGH"/>
    <property type="match status" value="1"/>
</dbReference>
<dbReference type="SMART" id="SM00382">
    <property type="entry name" value="AAA"/>
    <property type="match status" value="1"/>
</dbReference>
<gene>
    <name evidence="4" type="ORF">OU419_09435</name>
</gene>
<protein>
    <submittedName>
        <fullName evidence="4">ABC transporter ATP-binding protein</fullName>
    </submittedName>
</protein>
<dbReference type="EMBL" id="CP113432">
    <property type="protein sequence ID" value="WAI51450.1"/>
    <property type="molecule type" value="Genomic_DNA"/>
</dbReference>
<accession>A0ABY7A564</accession>
<evidence type="ECO:0000259" key="3">
    <source>
        <dbReference type="PROSITE" id="PS50893"/>
    </source>
</evidence>
<dbReference type="PROSITE" id="PS00211">
    <property type="entry name" value="ABC_TRANSPORTER_1"/>
    <property type="match status" value="1"/>
</dbReference>
<dbReference type="Proteomes" id="UP001163624">
    <property type="component" value="Chromosome"/>
</dbReference>
<dbReference type="RefSeq" id="WP_254471910.1">
    <property type="nucleotide sequence ID" value="NZ_CP113432.1"/>
</dbReference>
<evidence type="ECO:0000256" key="2">
    <source>
        <dbReference type="ARBA" id="ARBA00022840"/>
    </source>
</evidence>
<dbReference type="Gene3D" id="2.70.50.60">
    <property type="entry name" value="abc- transporter (atp binding component) like domain"/>
    <property type="match status" value="1"/>
</dbReference>
<dbReference type="InterPro" id="IPR017871">
    <property type="entry name" value="ABC_transporter-like_CS"/>
</dbReference>
<dbReference type="Gene3D" id="3.40.50.300">
    <property type="entry name" value="P-loop containing nucleotide triphosphate hydrolases"/>
    <property type="match status" value="1"/>
</dbReference>
<dbReference type="CDD" id="cd10147">
    <property type="entry name" value="Wzt_C-like"/>
    <property type="match status" value="1"/>
</dbReference>
<evidence type="ECO:0000313" key="5">
    <source>
        <dbReference type="Proteomes" id="UP001163624"/>
    </source>
</evidence>
<reference evidence="4" key="1">
    <citation type="submission" date="2022-11" db="EMBL/GenBank/DDBJ databases">
        <title>Pseudomonas triclosanedens sp. nov., a triclosan degrader isolated from activated sludge.</title>
        <authorList>
            <person name="Yin Y."/>
            <person name="Lu Z."/>
        </authorList>
    </citation>
    <scope>NUCLEOTIDE SEQUENCE</scope>
    <source>
        <strain evidence="4">ZM23</strain>
    </source>
</reference>
<evidence type="ECO:0000256" key="1">
    <source>
        <dbReference type="ARBA" id="ARBA00022741"/>
    </source>
</evidence>
<dbReference type="InterPro" id="IPR003439">
    <property type="entry name" value="ABC_transporter-like_ATP-bd"/>
</dbReference>
<dbReference type="InterPro" id="IPR015860">
    <property type="entry name" value="ABC_transpr_TagH-like"/>
</dbReference>
<evidence type="ECO:0000313" key="4">
    <source>
        <dbReference type="EMBL" id="WAI51450.1"/>
    </source>
</evidence>
<feature type="domain" description="ABC transporter" evidence="3">
    <location>
        <begin position="29"/>
        <end position="250"/>
    </location>
</feature>
<keyword evidence="1" id="KW-0547">Nucleotide-binding</keyword>
<dbReference type="InterPro" id="IPR003593">
    <property type="entry name" value="AAA+_ATPase"/>
</dbReference>
<dbReference type="Pfam" id="PF14524">
    <property type="entry name" value="Wzt_C"/>
    <property type="match status" value="1"/>
</dbReference>
<keyword evidence="5" id="KW-1185">Reference proteome</keyword>
<keyword evidence="2 4" id="KW-0067">ATP-binding</keyword>
<dbReference type="InterPro" id="IPR050683">
    <property type="entry name" value="Bact_Polysacc_Export_ATP-bd"/>
</dbReference>